<evidence type="ECO:0000259" key="2">
    <source>
        <dbReference type="PROSITE" id="PS50093"/>
    </source>
</evidence>
<feature type="coiled-coil region" evidence="1">
    <location>
        <begin position="1123"/>
        <end position="1157"/>
    </location>
</feature>
<dbReference type="InterPro" id="IPR013783">
    <property type="entry name" value="Ig-like_fold"/>
</dbReference>
<reference evidence="3 4" key="1">
    <citation type="submission" date="2016-08" db="EMBL/GenBank/DDBJ databases">
        <title>New Insights into Marine Group III Euryarchaeota, from dark to light.</title>
        <authorList>
            <person name="Haro-Moreno J.M."/>
            <person name="Rodriguez-Valera F."/>
            <person name="Lopez-Garcia P."/>
            <person name="Moreira D."/>
            <person name="Martin-Cuadrado A.B."/>
        </authorList>
    </citation>
    <scope>NUCLEOTIDE SEQUENCE [LARGE SCALE GENOMIC DNA]</scope>
    <source>
        <strain evidence="3">CG-Epi5</strain>
    </source>
</reference>
<dbReference type="InterPro" id="IPR000601">
    <property type="entry name" value="PKD_dom"/>
</dbReference>
<sequence>MINNRVAFMSALALAVLSLLLAGGSEASLNGGDYEPSDETRLDPSSGISFSVVLNANNDIDEGITSIVAVFGDPSGSWTGEVDLECDTDVADCEGTGDDLDGTWKTPDTLTAGDTVFAPGDEVIFYNFKATMDSGNEYVWNGGVEAVSTDPAITVNTLPILDDDAAVTGSDMPYSTRNVAITYTDADDHDGVLSAQVCEDSDPTSCETSFSLAKEDGGDNTAGAVYSADFQTAFGGDLTVTISGTDGFDSAEDERTASFSVDKETPWLASGSVSLTTAGTSDQITFSAVYCVFEVQVGPSVSVDVGGASSSLSEGDDADEGICVNGVGKNYTVETTVAWSAAAQAVQFSVSNDAAAGDNLDSSSVTINDLPTMSDNLVDRVGDNFVIKITAVDANTAAGDTLTVNALVEHSSSPYTMSFVDPHYEVTIAEADIISERGGLRTITFQVSDSYSEIVNGNFGDEIDVTKTSSFTLETTSSMNLAPGARTITFTIENNGNFEDTFTVSASSVNEWFAACPVVTVAYDSSSTCDVAVSVPHTAAGTKDSWTVSAVATNDAAVNNEVTGTVTVDTVTSHALTGDTDLSGNPGDTVTYHFTVLNTGNAQEKMDYTVTSTWIVSTPGGSTTLDMGASDTISVTQTIPANAASGATASVTFNVLNGDGSTGVVTTTTNQVYGVTVTAGTLTGLNPGQSGTLSFTVTNDGNGFDTFDIVHSGVWATDKSATTLSLGAEESGTVVVTVGIPSDAASAASSSIGISATSSGAADSDSYDVVVASSTRSLTITGAEAYTINEGTVEQGTATITNTGEVTTTYIVTSMTDSISFATSEYTVAAGATQDVTFSIMASASGSQSFTISDNVDFSFDTHVFSITARTFSTDMSAWGLAECSNSGATCTYDMNSWDGSAYSNAGTWTTTLDYVDANGQTGSHTFDTTTANSNPTVAAPSLDNPVQGTEQLFQFTIPTDADGTVTHFVIDFGDGESQTFQTSDFSGQTVTATHTYSKSGNFDVVATAYDNSGGITSQTVAVSVGDEMVSLEGNSYTYNLIALLGFFLLGAILSGTAFKMQQGEIAGDEEMNERDRQRLESVERRMESISEREELMEVSAYDASRAATKLEEHISAFNSILVKAQEIAAEDKLKELEAAEEARQKKDEEMQLDLEDPDIGMVAERFHESLARLVVARDDLSKIEKHLARILKMERDEQLEKLTEMTESYETTKRKIDALETSKEARDAAAVENNIMNMLSAAASGGSMSDANFGDFGDIGGDDEYEVEIYEDEDGSFYYIDPDTGEEVPCDEDGNAL</sequence>
<dbReference type="PROSITE" id="PS50093">
    <property type="entry name" value="PKD"/>
    <property type="match status" value="1"/>
</dbReference>
<dbReference type="InterPro" id="IPR022409">
    <property type="entry name" value="PKD/Chitinase_dom"/>
</dbReference>
<feature type="domain" description="PKD" evidence="2">
    <location>
        <begin position="969"/>
        <end position="1025"/>
    </location>
</feature>
<proteinExistence type="predicted"/>
<dbReference type="CDD" id="cd00146">
    <property type="entry name" value="PKD"/>
    <property type="match status" value="1"/>
</dbReference>
<evidence type="ECO:0000256" key="1">
    <source>
        <dbReference type="SAM" id="Coils"/>
    </source>
</evidence>
<protein>
    <recommendedName>
        <fullName evidence="2">PKD domain-containing protein</fullName>
    </recommendedName>
</protein>
<gene>
    <name evidence="3" type="ORF">BEU02_00415</name>
</gene>
<dbReference type="InterPro" id="IPR035986">
    <property type="entry name" value="PKD_dom_sf"/>
</dbReference>
<dbReference type="Proteomes" id="UP000183686">
    <property type="component" value="Unassembled WGS sequence"/>
</dbReference>
<dbReference type="SMART" id="SM00089">
    <property type="entry name" value="PKD"/>
    <property type="match status" value="1"/>
</dbReference>
<name>A0A1J5TM76_9ARCH</name>
<keyword evidence="1" id="KW-0175">Coiled coil</keyword>
<accession>A0A1J5TM76</accession>
<organism evidence="3 4">
    <name type="scientific">Marine Group III euryarchaeote CG-Epi5</name>
    <dbReference type="NCBI Taxonomy" id="1888999"/>
    <lineage>
        <taxon>Archaea</taxon>
        <taxon>Methanobacteriati</taxon>
        <taxon>Thermoplasmatota</taxon>
        <taxon>Thermoplasmata</taxon>
        <taxon>Candidatus Thermoprofundales</taxon>
    </lineage>
</organism>
<evidence type="ECO:0000313" key="3">
    <source>
        <dbReference type="EMBL" id="OIR22057.1"/>
    </source>
</evidence>
<dbReference type="Pfam" id="PF18911">
    <property type="entry name" value="PKD_4"/>
    <property type="match status" value="1"/>
</dbReference>
<evidence type="ECO:0000313" key="4">
    <source>
        <dbReference type="Proteomes" id="UP000183686"/>
    </source>
</evidence>
<dbReference type="SUPFAM" id="SSF49299">
    <property type="entry name" value="PKD domain"/>
    <property type="match status" value="1"/>
</dbReference>
<dbReference type="Gene3D" id="2.60.40.10">
    <property type="entry name" value="Immunoglobulins"/>
    <property type="match status" value="3"/>
</dbReference>
<comment type="caution">
    <text evidence="3">The sequence shown here is derived from an EMBL/GenBank/DDBJ whole genome shotgun (WGS) entry which is preliminary data.</text>
</comment>
<dbReference type="EMBL" id="MIYW01000016">
    <property type="protein sequence ID" value="OIR22057.1"/>
    <property type="molecule type" value="Genomic_DNA"/>
</dbReference>